<dbReference type="InterPro" id="IPR015910">
    <property type="entry name" value="I/U_nuclsd_hydro_CS"/>
</dbReference>
<dbReference type="SUPFAM" id="SSF53590">
    <property type="entry name" value="Nucleoside hydrolase"/>
    <property type="match status" value="1"/>
</dbReference>
<dbReference type="GO" id="GO:0006152">
    <property type="term" value="P:purine nucleoside catabolic process"/>
    <property type="evidence" value="ECO:0007669"/>
    <property type="project" value="TreeGrafter"/>
</dbReference>
<keyword evidence="3" id="KW-0326">Glycosidase</keyword>
<dbReference type="EMBL" id="CP058607">
    <property type="protein sequence ID" value="QLG72749.1"/>
    <property type="molecule type" value="Genomic_DNA"/>
</dbReference>
<dbReference type="InterPro" id="IPR001910">
    <property type="entry name" value="Inosine/uridine_hydrolase_dom"/>
</dbReference>
<keyword evidence="6" id="KW-1185">Reference proteome</keyword>
<dbReference type="PROSITE" id="PS01247">
    <property type="entry name" value="IUNH"/>
    <property type="match status" value="1"/>
</dbReference>
<proteinExistence type="inferred from homology"/>
<comment type="similarity">
    <text evidence="1">Belongs to the IUNH family.</text>
</comment>
<dbReference type="OrthoDB" id="432381at2759"/>
<dbReference type="Gene3D" id="3.90.245.10">
    <property type="entry name" value="Ribonucleoside hydrolase-like"/>
    <property type="match status" value="1"/>
</dbReference>
<evidence type="ECO:0000259" key="4">
    <source>
        <dbReference type="Pfam" id="PF01156"/>
    </source>
</evidence>
<dbReference type="Proteomes" id="UP000509704">
    <property type="component" value="Chromosome 4"/>
</dbReference>
<dbReference type="InterPro" id="IPR036452">
    <property type="entry name" value="Ribo_hydro-like"/>
</dbReference>
<sequence length="338" mass="37411">MTIGKIPIWLDCDPGHDDAIALLLACFNPAFDLLGVSACHGNAPQSNTSYNTRSLITAFGEQKRVPVYAGAIKPWVREPKYAPDIHGASGLDGTTLLPVPECELHTGSYLDAMEEAIMEHQGEISLVSTGSLTSVATVFKERPHLIKMIKYISIMGGGIGIGNTNMNMSAEFNICIDPQAASFIFGHKVLKDKCILLPLNITHKAIATADILHKIQGNDGNKLRQLFFELFQFFAHSYKDAQGFDLGPPVHDPLALIPLLEFYKWEPSSRVQFSYKRFDLQVVEDLDSADVGKLCVLKEYSPEDSQGSIVGFDLNFDFFWDQVYEALYLAEKSSTIEV</sequence>
<accession>A0A7H9B462</accession>
<evidence type="ECO:0000256" key="3">
    <source>
        <dbReference type="ARBA" id="ARBA00023295"/>
    </source>
</evidence>
<reference evidence="5 6" key="1">
    <citation type="submission" date="2020-07" db="EMBL/GenBank/DDBJ databases">
        <title>The yeast mating-type switching endonuclease HO is a domesticated member of an unorthodox homing genetic element family.</title>
        <authorList>
            <person name="Coughlan A.Y."/>
            <person name="Lombardi L."/>
            <person name="Braun-Galleani S."/>
            <person name="Martos A.R."/>
            <person name="Galeote V."/>
            <person name="Bigey F."/>
            <person name="Dequin S."/>
            <person name="Byrne K.P."/>
            <person name="Wolfe K.H."/>
        </authorList>
    </citation>
    <scope>NUCLEOTIDE SEQUENCE [LARGE SCALE GENOMIC DNA]</scope>
    <source>
        <strain evidence="5 6">NRRL Y-6702</strain>
    </source>
</reference>
<dbReference type="KEGG" id="zmk:HG535_0D04580"/>
<dbReference type="PANTHER" id="PTHR12304:SF4">
    <property type="entry name" value="URIDINE NUCLEOSIDASE"/>
    <property type="match status" value="1"/>
</dbReference>
<evidence type="ECO:0000313" key="6">
    <source>
        <dbReference type="Proteomes" id="UP000509704"/>
    </source>
</evidence>
<dbReference type="PANTHER" id="PTHR12304">
    <property type="entry name" value="INOSINE-URIDINE PREFERRING NUCLEOSIDE HYDROLASE"/>
    <property type="match status" value="1"/>
</dbReference>
<organism evidence="5 6">
    <name type="scientific">Zygotorulaspora mrakii</name>
    <name type="common">Zygosaccharomyces mrakii</name>
    <dbReference type="NCBI Taxonomy" id="42260"/>
    <lineage>
        <taxon>Eukaryota</taxon>
        <taxon>Fungi</taxon>
        <taxon>Dikarya</taxon>
        <taxon>Ascomycota</taxon>
        <taxon>Saccharomycotina</taxon>
        <taxon>Saccharomycetes</taxon>
        <taxon>Saccharomycetales</taxon>
        <taxon>Saccharomycetaceae</taxon>
        <taxon>Zygotorulaspora</taxon>
    </lineage>
</organism>
<feature type="domain" description="Inosine/uridine-preferring nucleoside hydrolase" evidence="4">
    <location>
        <begin position="8"/>
        <end position="321"/>
    </location>
</feature>
<dbReference type="InterPro" id="IPR023186">
    <property type="entry name" value="IUNH"/>
</dbReference>
<evidence type="ECO:0000256" key="1">
    <source>
        <dbReference type="ARBA" id="ARBA00009176"/>
    </source>
</evidence>
<dbReference type="GeneID" id="59236472"/>
<dbReference type="GO" id="GO:0045437">
    <property type="term" value="F:uridine nucleosidase activity"/>
    <property type="evidence" value="ECO:0007669"/>
    <property type="project" value="UniProtKB-ARBA"/>
</dbReference>
<evidence type="ECO:0000313" key="5">
    <source>
        <dbReference type="EMBL" id="QLG72749.1"/>
    </source>
</evidence>
<evidence type="ECO:0000256" key="2">
    <source>
        <dbReference type="ARBA" id="ARBA00022801"/>
    </source>
</evidence>
<dbReference type="GO" id="GO:0008477">
    <property type="term" value="F:purine nucleosidase activity"/>
    <property type="evidence" value="ECO:0007669"/>
    <property type="project" value="TreeGrafter"/>
</dbReference>
<name>A0A7H9B462_ZYGMR</name>
<dbReference type="GO" id="GO:0005829">
    <property type="term" value="C:cytosol"/>
    <property type="evidence" value="ECO:0007669"/>
    <property type="project" value="TreeGrafter"/>
</dbReference>
<dbReference type="RefSeq" id="XP_037144476.1">
    <property type="nucleotide sequence ID" value="XM_037288581.1"/>
</dbReference>
<dbReference type="Pfam" id="PF01156">
    <property type="entry name" value="IU_nuc_hydro"/>
    <property type="match status" value="1"/>
</dbReference>
<keyword evidence="2" id="KW-0378">Hydrolase</keyword>
<protein>
    <recommendedName>
        <fullName evidence="4">Inosine/uridine-preferring nucleoside hydrolase domain-containing protein</fullName>
    </recommendedName>
</protein>
<dbReference type="AlphaFoldDB" id="A0A7H9B462"/>
<gene>
    <name evidence="5" type="ORF">HG535_0D04580</name>
</gene>